<dbReference type="PROSITE" id="PS50893">
    <property type="entry name" value="ABC_TRANSPORTER_2"/>
    <property type="match status" value="2"/>
</dbReference>
<dbReference type="InterPro" id="IPR003439">
    <property type="entry name" value="ABC_transporter-like_ATP-bd"/>
</dbReference>
<dbReference type="SUPFAM" id="SSF90123">
    <property type="entry name" value="ABC transporter transmembrane region"/>
    <property type="match status" value="2"/>
</dbReference>
<evidence type="ECO:0000256" key="7">
    <source>
        <dbReference type="ARBA" id="ARBA00022840"/>
    </source>
</evidence>
<feature type="transmembrane region" description="Helical" evidence="13">
    <location>
        <begin position="120"/>
        <end position="140"/>
    </location>
</feature>
<dbReference type="FunFam" id="3.40.50.300:FF:000916">
    <property type="entry name" value="ABC transporter B family member 9"/>
    <property type="match status" value="1"/>
</dbReference>
<dbReference type="CDD" id="cd18577">
    <property type="entry name" value="ABC_6TM_Pgp_ABCB1_D1_like"/>
    <property type="match status" value="1"/>
</dbReference>
<feature type="domain" description="ABC transporter" evidence="14">
    <location>
        <begin position="1102"/>
        <end position="1339"/>
    </location>
</feature>
<dbReference type="InParanoid" id="A0A7M7NXH5"/>
<evidence type="ECO:0000313" key="17">
    <source>
        <dbReference type="Proteomes" id="UP000007110"/>
    </source>
</evidence>
<evidence type="ECO:0000256" key="1">
    <source>
        <dbReference type="ARBA" id="ARBA00004141"/>
    </source>
</evidence>
<dbReference type="GO" id="GO:0016887">
    <property type="term" value="F:ATP hydrolysis activity"/>
    <property type="evidence" value="ECO:0007669"/>
    <property type="project" value="InterPro"/>
</dbReference>
<keyword evidence="8" id="KW-1278">Translocase</keyword>
<feature type="domain" description="ABC transporter" evidence="14">
    <location>
        <begin position="464"/>
        <end position="700"/>
    </location>
</feature>
<dbReference type="InterPro" id="IPR039421">
    <property type="entry name" value="Type_1_exporter"/>
</dbReference>
<dbReference type="Proteomes" id="UP000007110">
    <property type="component" value="Unassembled WGS sequence"/>
</dbReference>
<feature type="transmembrane region" description="Helical" evidence="13">
    <location>
        <begin position="364"/>
        <end position="388"/>
    </location>
</feature>
<keyword evidence="17" id="KW-1185">Reference proteome</keyword>
<dbReference type="GO" id="GO:0005524">
    <property type="term" value="F:ATP binding"/>
    <property type="evidence" value="ECO:0007669"/>
    <property type="project" value="UniProtKB-KW"/>
</dbReference>
<evidence type="ECO:0000256" key="9">
    <source>
        <dbReference type="ARBA" id="ARBA00022989"/>
    </source>
</evidence>
<name>A0A7M7NXH5_STRPU</name>
<evidence type="ECO:0000256" key="12">
    <source>
        <dbReference type="SAM" id="MobiDB-lite"/>
    </source>
</evidence>
<evidence type="ECO:0000256" key="13">
    <source>
        <dbReference type="SAM" id="Phobius"/>
    </source>
</evidence>
<evidence type="ECO:0000313" key="16">
    <source>
        <dbReference type="EnsemblMetazoa" id="XP_030842890"/>
    </source>
</evidence>
<keyword evidence="10 13" id="KW-0472">Membrane</keyword>
<dbReference type="FunFam" id="1.20.1560.10:FF:000214">
    <property type="entry name" value="Multidrug resistance protein homolog 49"/>
    <property type="match status" value="1"/>
</dbReference>
<keyword evidence="4 13" id="KW-0812">Transmembrane</keyword>
<dbReference type="Pfam" id="PF00664">
    <property type="entry name" value="ABC_membrane"/>
    <property type="match status" value="2"/>
</dbReference>
<organism evidence="16 17">
    <name type="scientific">Strongylocentrotus purpuratus</name>
    <name type="common">Purple sea urchin</name>
    <dbReference type="NCBI Taxonomy" id="7668"/>
    <lineage>
        <taxon>Eukaryota</taxon>
        <taxon>Metazoa</taxon>
        <taxon>Echinodermata</taxon>
        <taxon>Eleutherozoa</taxon>
        <taxon>Echinozoa</taxon>
        <taxon>Echinoidea</taxon>
        <taxon>Euechinoidea</taxon>
        <taxon>Echinacea</taxon>
        <taxon>Camarodonta</taxon>
        <taxon>Echinidea</taxon>
        <taxon>Strongylocentrotidae</taxon>
        <taxon>Strongylocentrotus</taxon>
    </lineage>
</organism>
<feature type="transmembrane region" description="Helical" evidence="13">
    <location>
        <begin position="777"/>
        <end position="801"/>
    </location>
</feature>
<feature type="region of interest" description="Disordered" evidence="12">
    <location>
        <begin position="43"/>
        <end position="104"/>
    </location>
</feature>
<evidence type="ECO:0000256" key="10">
    <source>
        <dbReference type="ARBA" id="ARBA00023136"/>
    </source>
</evidence>
<protein>
    <submittedName>
        <fullName evidence="16">Uncharacterized protein</fullName>
    </submittedName>
</protein>
<feature type="compositionally biased region" description="Polar residues" evidence="12">
    <location>
        <begin position="734"/>
        <end position="743"/>
    </location>
</feature>
<evidence type="ECO:0000256" key="8">
    <source>
        <dbReference type="ARBA" id="ARBA00022967"/>
    </source>
</evidence>
<sequence length="1346" mass="147123">MLKRRLSFCKRRNIICESPERTPLLQQQKARAAEQKTILAEEKPKTAGMVVENGHTKGLDDDGTEVAFKNGNYGATNGKDTANGTIKGEEKSDEKENEKEEEKPQVPFTRLFRYATGLDGLFMFIGCFAAVCHGCAWPALNIVFGGLIDEFVDFDKLNTTNTTDFTATLPPGLDPAKEFDNQMQMYAVIFTYIGIGVMVMAYLQSSMWTLAGERQIYKIRQAFFNAILHQEIQWFDVHKSGELTSRLADDMERVKDGLGDKIALCLQSLSLFLAGFGIAFWKSWELTLVLLSTTPLLAAAGGFMAYFLTSFAKLEQESYAQAGSVAEEVLSCVRTVIAFGGEQKEVTRYEKELKEARDVGVKKGVTSGVGMGITMFIMFGSYALAFWYGPKLVADGRITGGDVMIVFFSVMIGSFSIGNISPSMTAITAARGAAVTLFDVIDARPAIDTRSKKGIVPAEMTGNIDFQGVEFSYPTRDDVPVLKGVDLSIRKGQTVALVGSSGCGKSTTINLLLRFYEKLGGNILIDGHKIEELNLHWLRRHMGVVSQEPVLFNCSIETNISYGRDGVTKEEIIKAAKMANAHDFISKLPKGYDTMVGERGAQLSGGQKQRVAIARALVRNPPILLLDEATSALDRESEKVVQQALDKASEGRTTLVIAHRLTTIRNADVIYAFEDGRVVEFGDHAELMKRDGVYKQLVTLQTLDGAGEESTSTSKEVVRKESIKRLPSRQMSRQISRQMSNGSGKMEESVEVKEEVEEEEVEERGYLEILKMNKPEWLYIVVGCVFAGILGVAMPAFAILFSEVIAIFSLPADELREESVFWALMFLALGGAFFVSNSVTGYCFSISGEELTLRLRKKAFWTILRQDCAYFDQPSHSTGALATRLSSDASNVKGATGMRISTIVQAIVTMVVAITIGFIFGWKLALLIFGCLPVLALSGALEMKILQGGHEKDAALIEEAGKIAAEAIENVRTVASLNLEDRMIANYTEQLQNPYRQGKINSQINGLAFAVSQAMIFFIYAASFRLGGYLVSIGDMTVDEVFKVVFGVAFAGISVGQSLAFLPDYAKARHSADLMLHLFSIKPLIDNYSTDGAQPQKVDGKIEYSGLKFSYPTRPDVTVLKGLSLTIKPGQTVALVGESGCGKSTLVSLLERFYDPAQGSVALDGTPVKDINIQWLRANMAIVSQEPILFACSIGDNIQYGVETPMEQAAIENVAKMANIHDFIASLPLGYDTLVGEKGAQLSGGQKQRVAIARAMARNPRILLLDEATSALDTESEKVVQAALDNAMQGRTSIVIAHRLSTIQNADTIAVIREGVVVESGSHQELLQSKGHYFTLTGGKIDVESE</sequence>
<evidence type="ECO:0000256" key="2">
    <source>
        <dbReference type="ARBA" id="ARBA00007577"/>
    </source>
</evidence>
<feature type="transmembrane region" description="Helical" evidence="13">
    <location>
        <begin position="821"/>
        <end position="844"/>
    </location>
</feature>
<feature type="transmembrane region" description="Helical" evidence="13">
    <location>
        <begin position="1004"/>
        <end position="1024"/>
    </location>
</feature>
<dbReference type="PANTHER" id="PTHR43394:SF27">
    <property type="entry name" value="ATP-DEPENDENT TRANSLOCASE ABCB1-LIKE"/>
    <property type="match status" value="1"/>
</dbReference>
<dbReference type="SMART" id="SM00382">
    <property type="entry name" value="AAA"/>
    <property type="match status" value="2"/>
</dbReference>
<feature type="compositionally biased region" description="Polar residues" evidence="12">
    <location>
        <begin position="73"/>
        <end position="84"/>
    </location>
</feature>
<feature type="transmembrane region" description="Helical" evidence="13">
    <location>
        <begin position="287"/>
        <end position="308"/>
    </location>
</feature>
<feature type="transmembrane region" description="Helical" evidence="13">
    <location>
        <begin position="1044"/>
        <end position="1062"/>
    </location>
</feature>
<dbReference type="CDD" id="cd03249">
    <property type="entry name" value="ABC_MTABC3_MDL1_MDL2"/>
    <property type="match status" value="2"/>
</dbReference>
<dbReference type="GO" id="GO:0055085">
    <property type="term" value="P:transmembrane transport"/>
    <property type="evidence" value="ECO:0000318"/>
    <property type="project" value="GO_Central"/>
</dbReference>
<keyword evidence="6" id="KW-0547">Nucleotide-binding</keyword>
<dbReference type="FunFam" id="3.40.50.300:FF:000479">
    <property type="entry name" value="Multidrug resistance protein 1A"/>
    <property type="match status" value="1"/>
</dbReference>
<dbReference type="PROSITE" id="PS00211">
    <property type="entry name" value="ABC_TRANSPORTER_1"/>
    <property type="match status" value="2"/>
</dbReference>
<evidence type="ECO:0000256" key="3">
    <source>
        <dbReference type="ARBA" id="ARBA00022448"/>
    </source>
</evidence>
<feature type="transmembrane region" description="Helical" evidence="13">
    <location>
        <begin position="900"/>
        <end position="920"/>
    </location>
</feature>
<dbReference type="InterPro" id="IPR017871">
    <property type="entry name" value="ABC_transporter-like_CS"/>
</dbReference>
<dbReference type="PROSITE" id="PS50929">
    <property type="entry name" value="ABC_TM1F"/>
    <property type="match status" value="2"/>
</dbReference>
<dbReference type="OrthoDB" id="6500128at2759"/>
<evidence type="ECO:0000256" key="11">
    <source>
        <dbReference type="ARBA" id="ARBA00023180"/>
    </source>
</evidence>
<dbReference type="Gene3D" id="3.40.50.300">
    <property type="entry name" value="P-loop containing nucleotide triphosphate hydrolases"/>
    <property type="match status" value="2"/>
</dbReference>
<feature type="domain" description="ABC transmembrane type-1" evidence="15">
    <location>
        <begin position="124"/>
        <end position="429"/>
    </location>
</feature>
<dbReference type="GO" id="GO:0042626">
    <property type="term" value="F:ATPase-coupled transmembrane transporter activity"/>
    <property type="evidence" value="ECO:0000318"/>
    <property type="project" value="GO_Central"/>
</dbReference>
<dbReference type="SUPFAM" id="SSF52540">
    <property type="entry name" value="P-loop containing nucleoside triphosphate hydrolases"/>
    <property type="match status" value="2"/>
</dbReference>
<feature type="transmembrane region" description="Helical" evidence="13">
    <location>
        <begin position="183"/>
        <end position="203"/>
    </location>
</feature>
<feature type="transmembrane region" description="Helical" evidence="13">
    <location>
        <begin position="403"/>
        <end position="421"/>
    </location>
</feature>
<dbReference type="GO" id="GO:0016020">
    <property type="term" value="C:membrane"/>
    <property type="evidence" value="ECO:0000318"/>
    <property type="project" value="GO_Central"/>
</dbReference>
<evidence type="ECO:0000256" key="6">
    <source>
        <dbReference type="ARBA" id="ARBA00022741"/>
    </source>
</evidence>
<evidence type="ECO:0000259" key="14">
    <source>
        <dbReference type="PROSITE" id="PS50893"/>
    </source>
</evidence>
<dbReference type="CDD" id="cd18578">
    <property type="entry name" value="ABC_6TM_Pgp_ABCB1_D2_like"/>
    <property type="match status" value="1"/>
</dbReference>
<dbReference type="EnsemblMetazoa" id="XM_030987030">
    <property type="protein sequence ID" value="XP_030842890"/>
    <property type="gene ID" value="LOC115924566"/>
</dbReference>
<keyword evidence="9 13" id="KW-1133">Transmembrane helix</keyword>
<dbReference type="InterPro" id="IPR036640">
    <property type="entry name" value="ABC1_TM_sf"/>
</dbReference>
<feature type="region of interest" description="Disordered" evidence="12">
    <location>
        <begin position="734"/>
        <end position="754"/>
    </location>
</feature>
<evidence type="ECO:0000259" key="15">
    <source>
        <dbReference type="PROSITE" id="PS50929"/>
    </source>
</evidence>
<dbReference type="Gene3D" id="1.20.1560.10">
    <property type="entry name" value="ABC transporter type 1, transmembrane domain"/>
    <property type="match status" value="1"/>
</dbReference>
<reference evidence="16" key="2">
    <citation type="submission" date="2021-01" db="UniProtKB">
        <authorList>
            <consortium name="EnsemblMetazoa"/>
        </authorList>
    </citation>
    <scope>IDENTIFICATION</scope>
</reference>
<dbReference type="InterPro" id="IPR027417">
    <property type="entry name" value="P-loop_NTPase"/>
</dbReference>
<evidence type="ECO:0000256" key="4">
    <source>
        <dbReference type="ARBA" id="ARBA00022692"/>
    </source>
</evidence>
<dbReference type="PANTHER" id="PTHR43394">
    <property type="entry name" value="ATP-DEPENDENT PERMEASE MDL1, MITOCHONDRIAL"/>
    <property type="match status" value="1"/>
</dbReference>
<comment type="subcellular location">
    <subcellularLocation>
        <location evidence="1">Membrane</location>
        <topology evidence="1">Multi-pass membrane protein</topology>
    </subcellularLocation>
</comment>
<dbReference type="FunFam" id="1.20.1560.10:FF:000566">
    <property type="entry name" value="Uncharacterized protein"/>
    <property type="match status" value="1"/>
</dbReference>
<dbReference type="GeneID" id="115924566"/>
<feature type="transmembrane region" description="Helical" evidence="13">
    <location>
        <begin position="262"/>
        <end position="281"/>
    </location>
</feature>
<dbReference type="InterPro" id="IPR011527">
    <property type="entry name" value="ABC1_TM_dom"/>
</dbReference>
<comment type="similarity">
    <text evidence="2">Belongs to the ABC transporter superfamily. ABCB family. Multidrug resistance exporter (TC 3.A.1.201) subfamily.</text>
</comment>
<dbReference type="RefSeq" id="XP_030842890.1">
    <property type="nucleotide sequence ID" value="XM_030987030.1"/>
</dbReference>
<dbReference type="Pfam" id="PF00005">
    <property type="entry name" value="ABC_tran"/>
    <property type="match status" value="2"/>
</dbReference>
<dbReference type="KEGG" id="spu:115924566"/>
<dbReference type="InterPro" id="IPR003593">
    <property type="entry name" value="AAA+_ATPase"/>
</dbReference>
<proteinExistence type="inferred from homology"/>
<feature type="domain" description="ABC transmembrane type-1" evidence="15">
    <location>
        <begin position="781"/>
        <end position="1067"/>
    </location>
</feature>
<keyword evidence="3" id="KW-0813">Transport</keyword>
<accession>A0A7M7NXH5</accession>
<dbReference type="OMA" id="FFDMEEH"/>
<keyword evidence="11" id="KW-0325">Glycoprotein</keyword>
<dbReference type="GO" id="GO:0140359">
    <property type="term" value="F:ABC-type transporter activity"/>
    <property type="evidence" value="ECO:0007669"/>
    <property type="project" value="InterPro"/>
</dbReference>
<keyword evidence="5" id="KW-0677">Repeat</keyword>
<reference evidence="17" key="1">
    <citation type="submission" date="2015-02" db="EMBL/GenBank/DDBJ databases">
        <title>Genome sequencing for Strongylocentrotus purpuratus.</title>
        <authorList>
            <person name="Murali S."/>
            <person name="Liu Y."/>
            <person name="Vee V."/>
            <person name="English A."/>
            <person name="Wang M."/>
            <person name="Skinner E."/>
            <person name="Han Y."/>
            <person name="Muzny D.M."/>
            <person name="Worley K.C."/>
            <person name="Gibbs R.A."/>
        </authorList>
    </citation>
    <scope>NUCLEOTIDE SEQUENCE</scope>
</reference>
<feature type="compositionally biased region" description="Basic and acidic residues" evidence="12">
    <location>
        <begin position="87"/>
        <end position="104"/>
    </location>
</feature>
<keyword evidence="7" id="KW-0067">ATP-binding</keyword>
<evidence type="ECO:0000256" key="5">
    <source>
        <dbReference type="ARBA" id="ARBA00022737"/>
    </source>
</evidence>